<evidence type="ECO:0000256" key="10">
    <source>
        <dbReference type="ARBA" id="ARBA00022842"/>
    </source>
</evidence>
<evidence type="ECO:0000256" key="2">
    <source>
        <dbReference type="ARBA" id="ARBA00001946"/>
    </source>
</evidence>
<evidence type="ECO:0000256" key="4">
    <source>
        <dbReference type="ARBA" id="ARBA00009503"/>
    </source>
</evidence>
<evidence type="ECO:0000256" key="11">
    <source>
        <dbReference type="ARBA" id="ARBA00022909"/>
    </source>
</evidence>
<comment type="function">
    <text evidence="13 14">Catalyzes the condensation of para-aminobenzoate (pABA) with 6-hydroxymethyl-7,8-dihydropterin diphosphate (DHPt-PP) to form 7,8-dihydropteroate (H2Pte), the immediate precursor of folate derivatives.</text>
</comment>
<keyword evidence="10 14" id="KW-0460">Magnesium</keyword>
<comment type="similarity">
    <text evidence="4 14">Belongs to the DHPS family.</text>
</comment>
<dbReference type="InterPro" id="IPR045031">
    <property type="entry name" value="DHP_synth-like"/>
</dbReference>
<evidence type="ECO:0000256" key="12">
    <source>
        <dbReference type="ARBA" id="ARBA00030193"/>
    </source>
</evidence>
<dbReference type="AlphaFoldDB" id="A0A9X2WK97"/>
<dbReference type="CDD" id="cd00739">
    <property type="entry name" value="DHPS"/>
    <property type="match status" value="1"/>
</dbReference>
<reference evidence="16" key="1">
    <citation type="journal article" date="2023" name="Int. J. Syst. Evol. Microbiol.">
        <title>&lt;i&gt;Shewanella septentrionalis&lt;/i&gt; sp. nov. and &lt;i&gt;Shewanella holmiensis&lt;/i&gt; sp. nov., isolated from Baltic Sea water and sediments.</title>
        <authorList>
            <person name="Martin-Rodriguez A.J."/>
            <person name="Thorell K."/>
            <person name="Joffre E."/>
            <person name="Jensie-Markopoulos S."/>
            <person name="Moore E.R.B."/>
            <person name="Sjoling A."/>
        </authorList>
    </citation>
    <scope>NUCLEOTIDE SEQUENCE</scope>
    <source>
        <strain evidence="16">SP1S2-7</strain>
    </source>
</reference>
<dbReference type="FunFam" id="3.20.20.20:FF:000004">
    <property type="entry name" value="Dihydropteroate synthase"/>
    <property type="match status" value="1"/>
</dbReference>
<name>A0A9X2WK97_9GAMM</name>
<comment type="caution">
    <text evidence="16">The sequence shown here is derived from an EMBL/GenBank/DDBJ whole genome shotgun (WGS) entry which is preliminary data.</text>
</comment>
<dbReference type="Gene3D" id="3.20.20.20">
    <property type="entry name" value="Dihydropteroate synthase-like"/>
    <property type="match status" value="1"/>
</dbReference>
<comment type="pathway">
    <text evidence="3 14">Cofactor biosynthesis; tetrahydrofolate biosynthesis; 7,8-dihydrofolate from 2-amino-4-hydroxy-6-hydroxymethyl-7,8-dihydropteridine diphosphate and 4-aminobenzoate: step 1/2.</text>
</comment>
<dbReference type="InterPro" id="IPR006390">
    <property type="entry name" value="DHP_synth_dom"/>
</dbReference>
<dbReference type="InterPro" id="IPR000489">
    <property type="entry name" value="Pterin-binding_dom"/>
</dbReference>
<dbReference type="EC" id="2.5.1.15" evidence="6 14"/>
<gene>
    <name evidence="16" type="primary">folP</name>
    <name evidence="16" type="ORF">NE535_03620</name>
</gene>
<dbReference type="Pfam" id="PF00809">
    <property type="entry name" value="Pterin_bind"/>
    <property type="match status" value="1"/>
</dbReference>
<dbReference type="PROSITE" id="PS50972">
    <property type="entry name" value="PTERIN_BINDING"/>
    <property type="match status" value="1"/>
</dbReference>
<evidence type="ECO:0000256" key="7">
    <source>
        <dbReference type="ARBA" id="ARBA00016919"/>
    </source>
</evidence>
<protein>
    <recommendedName>
        <fullName evidence="7 14">Dihydropteroate synthase</fullName>
        <shortName evidence="14">DHPS</shortName>
        <ecNumber evidence="6 14">2.5.1.15</ecNumber>
    </recommendedName>
    <alternativeName>
        <fullName evidence="12 14">Dihydropteroate pyrophosphorylase</fullName>
    </alternativeName>
</protein>
<evidence type="ECO:0000256" key="14">
    <source>
        <dbReference type="RuleBase" id="RU361205"/>
    </source>
</evidence>
<dbReference type="PANTHER" id="PTHR20941:SF1">
    <property type="entry name" value="FOLIC ACID SYNTHESIS PROTEIN FOL1"/>
    <property type="match status" value="1"/>
</dbReference>
<proteinExistence type="inferred from homology"/>
<dbReference type="Proteomes" id="UP001155546">
    <property type="component" value="Unassembled WGS sequence"/>
</dbReference>
<dbReference type="InterPro" id="IPR011005">
    <property type="entry name" value="Dihydropteroate_synth-like_sf"/>
</dbReference>
<dbReference type="GO" id="GO:0046656">
    <property type="term" value="P:folic acid biosynthetic process"/>
    <property type="evidence" value="ECO:0007669"/>
    <property type="project" value="UniProtKB-KW"/>
</dbReference>
<keyword evidence="9 14" id="KW-0479">Metal-binding</keyword>
<dbReference type="NCBIfam" id="TIGR01496">
    <property type="entry name" value="DHPS"/>
    <property type="match status" value="1"/>
</dbReference>
<dbReference type="GO" id="GO:0046654">
    <property type="term" value="P:tetrahydrofolate biosynthetic process"/>
    <property type="evidence" value="ECO:0007669"/>
    <property type="project" value="TreeGrafter"/>
</dbReference>
<evidence type="ECO:0000256" key="1">
    <source>
        <dbReference type="ARBA" id="ARBA00000012"/>
    </source>
</evidence>
<dbReference type="PANTHER" id="PTHR20941">
    <property type="entry name" value="FOLATE SYNTHESIS PROTEINS"/>
    <property type="match status" value="1"/>
</dbReference>
<comment type="subunit">
    <text evidence="5">Homodimer.</text>
</comment>
<dbReference type="RefSeq" id="WP_261297326.1">
    <property type="nucleotide sequence ID" value="NZ_JAMTCD010000003.1"/>
</dbReference>
<dbReference type="EMBL" id="JAMTCD010000003">
    <property type="protein sequence ID" value="MCT7940888.1"/>
    <property type="molecule type" value="Genomic_DNA"/>
</dbReference>
<evidence type="ECO:0000256" key="6">
    <source>
        <dbReference type="ARBA" id="ARBA00012458"/>
    </source>
</evidence>
<feature type="domain" description="Pterin-binding" evidence="15">
    <location>
        <begin position="16"/>
        <end position="268"/>
    </location>
</feature>
<dbReference type="PROSITE" id="PS00793">
    <property type="entry name" value="DHPS_2"/>
    <property type="match status" value="1"/>
</dbReference>
<organism evidence="16 17">
    <name type="scientific">Shewanella holmiensis</name>
    <dbReference type="NCBI Taxonomy" id="2952222"/>
    <lineage>
        <taxon>Bacteria</taxon>
        <taxon>Pseudomonadati</taxon>
        <taxon>Pseudomonadota</taxon>
        <taxon>Gammaproteobacteria</taxon>
        <taxon>Alteromonadales</taxon>
        <taxon>Shewanellaceae</taxon>
        <taxon>Shewanella</taxon>
    </lineage>
</organism>
<evidence type="ECO:0000259" key="15">
    <source>
        <dbReference type="PROSITE" id="PS50972"/>
    </source>
</evidence>
<dbReference type="GO" id="GO:0004156">
    <property type="term" value="F:dihydropteroate synthase activity"/>
    <property type="evidence" value="ECO:0007669"/>
    <property type="project" value="UniProtKB-EC"/>
</dbReference>
<evidence type="ECO:0000256" key="3">
    <source>
        <dbReference type="ARBA" id="ARBA00004763"/>
    </source>
</evidence>
<sequence length="284" mass="31063">MFKLSHGEKLLELSQPIVMGIVNVTPDSFSDGGSFNLFERACQHVDHIIDQGARIIDIGGESTRPGATEVTVEQELERVIPIIKYIASKHDVWISIDTSKPEVMKQAVAAGANLINDVRALQLPGALAMAASLNVPVCLMHMQGQPQTMQNSPEYKDVFKDVFEFFEQRISACEDAGITRSQIILDPGFGFGKTLAHNYQLLAGLAAFHQFDLPILIGLSRKRMIGDLLQRNTAERLAGSLAGALIAAQHGAHIIRVHDVPETVDVLKVMAETCSYARHVANQD</sequence>
<evidence type="ECO:0000256" key="8">
    <source>
        <dbReference type="ARBA" id="ARBA00022679"/>
    </source>
</evidence>
<evidence type="ECO:0000256" key="5">
    <source>
        <dbReference type="ARBA" id="ARBA00011738"/>
    </source>
</evidence>
<dbReference type="GO" id="GO:0046872">
    <property type="term" value="F:metal ion binding"/>
    <property type="evidence" value="ECO:0007669"/>
    <property type="project" value="UniProtKB-KW"/>
</dbReference>
<evidence type="ECO:0000313" key="16">
    <source>
        <dbReference type="EMBL" id="MCT7940888.1"/>
    </source>
</evidence>
<evidence type="ECO:0000256" key="13">
    <source>
        <dbReference type="ARBA" id="ARBA00053449"/>
    </source>
</evidence>
<evidence type="ECO:0000256" key="9">
    <source>
        <dbReference type="ARBA" id="ARBA00022723"/>
    </source>
</evidence>
<dbReference type="PROSITE" id="PS00792">
    <property type="entry name" value="DHPS_1"/>
    <property type="match status" value="1"/>
</dbReference>
<comment type="cofactor">
    <cofactor evidence="2 14">
        <name>Mg(2+)</name>
        <dbReference type="ChEBI" id="CHEBI:18420"/>
    </cofactor>
</comment>
<keyword evidence="17" id="KW-1185">Reference proteome</keyword>
<dbReference type="SUPFAM" id="SSF51717">
    <property type="entry name" value="Dihydropteroate synthetase-like"/>
    <property type="match status" value="1"/>
</dbReference>
<evidence type="ECO:0000313" key="17">
    <source>
        <dbReference type="Proteomes" id="UP001155546"/>
    </source>
</evidence>
<keyword evidence="8 14" id="KW-0808">Transferase</keyword>
<keyword evidence="11 14" id="KW-0289">Folate biosynthesis</keyword>
<comment type="catalytic activity">
    <reaction evidence="1">
        <text>(7,8-dihydropterin-6-yl)methyl diphosphate + 4-aminobenzoate = 7,8-dihydropteroate + diphosphate</text>
        <dbReference type="Rhea" id="RHEA:19949"/>
        <dbReference type="ChEBI" id="CHEBI:17836"/>
        <dbReference type="ChEBI" id="CHEBI:17839"/>
        <dbReference type="ChEBI" id="CHEBI:33019"/>
        <dbReference type="ChEBI" id="CHEBI:72950"/>
        <dbReference type="EC" id="2.5.1.15"/>
    </reaction>
</comment>
<accession>A0A9X2WK97</accession>
<dbReference type="GO" id="GO:0005829">
    <property type="term" value="C:cytosol"/>
    <property type="evidence" value="ECO:0007669"/>
    <property type="project" value="TreeGrafter"/>
</dbReference>